<dbReference type="EMBL" id="CP011125">
    <property type="protein sequence ID" value="AKF10789.1"/>
    <property type="molecule type" value="Genomic_DNA"/>
</dbReference>
<feature type="transmembrane region" description="Helical" evidence="1">
    <location>
        <begin position="104"/>
        <end position="131"/>
    </location>
</feature>
<dbReference type="Proteomes" id="UP000034883">
    <property type="component" value="Chromosome"/>
</dbReference>
<keyword evidence="1" id="KW-1133">Transmembrane helix</keyword>
<organism evidence="2 3">
    <name type="scientific">Sandaracinus amylolyticus</name>
    <dbReference type="NCBI Taxonomy" id="927083"/>
    <lineage>
        <taxon>Bacteria</taxon>
        <taxon>Pseudomonadati</taxon>
        <taxon>Myxococcota</taxon>
        <taxon>Polyangia</taxon>
        <taxon>Polyangiales</taxon>
        <taxon>Sandaracinaceae</taxon>
        <taxon>Sandaracinus</taxon>
    </lineage>
</organism>
<keyword evidence="1" id="KW-0812">Transmembrane</keyword>
<name>A0A0F6SHP2_9BACT</name>
<keyword evidence="3" id="KW-1185">Reference proteome</keyword>
<proteinExistence type="predicted"/>
<reference evidence="2 3" key="1">
    <citation type="submission" date="2015-03" db="EMBL/GenBank/DDBJ databases">
        <title>Genome assembly of Sandaracinus amylolyticus DSM 53668.</title>
        <authorList>
            <person name="Sharma G."/>
            <person name="Subramanian S."/>
        </authorList>
    </citation>
    <scope>NUCLEOTIDE SEQUENCE [LARGE SCALE GENOMIC DNA]</scope>
    <source>
        <strain evidence="2 3">DSM 53668</strain>
    </source>
</reference>
<protein>
    <submittedName>
        <fullName evidence="2">Uncharacterized protein</fullName>
    </submittedName>
</protein>
<dbReference type="AlphaFoldDB" id="A0A0F6SHP2"/>
<evidence type="ECO:0000313" key="2">
    <source>
        <dbReference type="EMBL" id="AKF10789.1"/>
    </source>
</evidence>
<accession>A0A0F6SHP2</accession>
<feature type="transmembrane region" description="Helical" evidence="1">
    <location>
        <begin position="29"/>
        <end position="53"/>
    </location>
</feature>
<evidence type="ECO:0000313" key="3">
    <source>
        <dbReference type="Proteomes" id="UP000034883"/>
    </source>
</evidence>
<feature type="transmembrane region" description="Helical" evidence="1">
    <location>
        <begin position="60"/>
        <end position="84"/>
    </location>
</feature>
<evidence type="ECO:0000256" key="1">
    <source>
        <dbReference type="SAM" id="Phobius"/>
    </source>
</evidence>
<sequence length="132" mass="13866">MVLGVLGAASLIIARRPDAKDAIAKLAPYQGWIGAISALWGVWGVISSVLNIGWMTTFPIYWFTFLADSLLSVALGLLLGVGVLKTFIKDATAQAKMDQTIAKLAPFQGTMGLVAIGVGVWMILASILFAAG</sequence>
<dbReference type="KEGG" id="samy:DB32_007938"/>
<gene>
    <name evidence="2" type="ORF">DB32_007938</name>
</gene>
<dbReference type="STRING" id="927083.DB32_007938"/>
<keyword evidence="1" id="KW-0472">Membrane</keyword>